<keyword evidence="2" id="KW-1185">Reference proteome</keyword>
<feature type="non-terminal residue" evidence="1">
    <location>
        <position position="597"/>
    </location>
</feature>
<protein>
    <submittedName>
        <fullName evidence="1">Uncharacterized protein</fullName>
    </submittedName>
</protein>
<reference evidence="1 2" key="1">
    <citation type="journal article" date="2020" name="Cell">
        <title>Large-Scale Comparative Analyses of Tick Genomes Elucidate Their Genetic Diversity and Vector Capacities.</title>
        <authorList>
            <consortium name="Tick Genome and Microbiome Consortium (TIGMIC)"/>
            <person name="Jia N."/>
            <person name="Wang J."/>
            <person name="Shi W."/>
            <person name="Du L."/>
            <person name="Sun Y."/>
            <person name="Zhan W."/>
            <person name="Jiang J.F."/>
            <person name="Wang Q."/>
            <person name="Zhang B."/>
            <person name="Ji P."/>
            <person name="Bell-Sakyi L."/>
            <person name="Cui X.M."/>
            <person name="Yuan T.T."/>
            <person name="Jiang B.G."/>
            <person name="Yang W.F."/>
            <person name="Lam T.T."/>
            <person name="Chang Q.C."/>
            <person name="Ding S.J."/>
            <person name="Wang X.J."/>
            <person name="Zhu J.G."/>
            <person name="Ruan X.D."/>
            <person name="Zhao L."/>
            <person name="Wei J.T."/>
            <person name="Ye R.Z."/>
            <person name="Que T.C."/>
            <person name="Du C.H."/>
            <person name="Zhou Y.H."/>
            <person name="Cheng J.X."/>
            <person name="Dai P.F."/>
            <person name="Guo W.B."/>
            <person name="Han X.H."/>
            <person name="Huang E.J."/>
            <person name="Li L.F."/>
            <person name="Wei W."/>
            <person name="Gao Y.C."/>
            <person name="Liu J.Z."/>
            <person name="Shao H.Z."/>
            <person name="Wang X."/>
            <person name="Wang C.C."/>
            <person name="Yang T.C."/>
            <person name="Huo Q.B."/>
            <person name="Li W."/>
            <person name="Chen H.Y."/>
            <person name="Chen S.E."/>
            <person name="Zhou L.G."/>
            <person name="Ni X.B."/>
            <person name="Tian J.H."/>
            <person name="Sheng Y."/>
            <person name="Liu T."/>
            <person name="Pan Y.S."/>
            <person name="Xia L.Y."/>
            <person name="Li J."/>
            <person name="Zhao F."/>
            <person name="Cao W.C."/>
        </authorList>
    </citation>
    <scope>NUCLEOTIDE SEQUENCE [LARGE SCALE GENOMIC DNA]</scope>
    <source>
        <strain evidence="1">Iper-2018</strain>
    </source>
</reference>
<gene>
    <name evidence="1" type="ORF">HPB47_015332</name>
</gene>
<organism evidence="1 2">
    <name type="scientific">Ixodes persulcatus</name>
    <name type="common">Taiga tick</name>
    <dbReference type="NCBI Taxonomy" id="34615"/>
    <lineage>
        <taxon>Eukaryota</taxon>
        <taxon>Metazoa</taxon>
        <taxon>Ecdysozoa</taxon>
        <taxon>Arthropoda</taxon>
        <taxon>Chelicerata</taxon>
        <taxon>Arachnida</taxon>
        <taxon>Acari</taxon>
        <taxon>Parasitiformes</taxon>
        <taxon>Ixodida</taxon>
        <taxon>Ixodoidea</taxon>
        <taxon>Ixodidae</taxon>
        <taxon>Ixodinae</taxon>
        <taxon>Ixodes</taxon>
    </lineage>
</organism>
<evidence type="ECO:0000313" key="1">
    <source>
        <dbReference type="EMBL" id="KAG0443060.1"/>
    </source>
</evidence>
<evidence type="ECO:0000313" key="2">
    <source>
        <dbReference type="Proteomes" id="UP000805193"/>
    </source>
</evidence>
<proteinExistence type="predicted"/>
<sequence>MRRTLDCPEPPDERSLYRVHEDSVGDDGALAQGTVLRYRCGAGYASSGRISVWNVTCTRTYDGVLYWVLPNHDCRPISCGHPGDVRHGRLLGAVFSFPNRVTYECDTGYQLVGTADLYCQSDGNWDAQVPECRKVTCPAPEPPEGGTSDISKDSGPQRLGTVVRYSCPQHLVLVGSRSSTCLSVGVWSFDPPKCKPPCEVPKLGNTLIVEEKTHGWGKRKYLQRGGGHETNTYRADEDPSEIGSSAKFPELRSCKFPEREIRFYAANGNVRVLPNDNVTHGTVLRFHCRPLGEIRLGGNEWSRCNNGTWSNEVPYCYGPGQYDAVISLKDTAGTAVSPDGYLNIDPRFEVEMECESYYYHPRLEIIEPLSTWKRGGVRSILKKIPYKNHYVSAKFILPEDYEGILRCSNDQKYPTQIIKIRGRYLHSCKIPAHLGATVVTRVNKEIATVKCKPPYVLRGEARAVCLAHSEWEKPFPECVLPAPLSVSNEPENVNMQSAKPVLEQTTEIPRLKGLSNPNCKILPMENVVYRREVDTSSREIQLDKEFANGTFIYYHCRGDRTSYRIRCLEGFWKPAPRCPPGNDTPAAATSHGSNEEQ</sequence>
<dbReference type="EMBL" id="JABSTQ010003892">
    <property type="protein sequence ID" value="KAG0443060.1"/>
    <property type="molecule type" value="Genomic_DNA"/>
</dbReference>
<name>A0AC60QV07_IXOPE</name>
<dbReference type="Proteomes" id="UP000805193">
    <property type="component" value="Unassembled WGS sequence"/>
</dbReference>
<accession>A0AC60QV07</accession>
<comment type="caution">
    <text evidence="1">The sequence shown here is derived from an EMBL/GenBank/DDBJ whole genome shotgun (WGS) entry which is preliminary data.</text>
</comment>